<comment type="caution">
    <text evidence="1">The sequence shown here is derived from an EMBL/GenBank/DDBJ whole genome shotgun (WGS) entry which is preliminary data.</text>
</comment>
<gene>
    <name evidence="1" type="ORF">GCM10010082_25570</name>
</gene>
<evidence type="ECO:0000313" key="2">
    <source>
        <dbReference type="Proteomes" id="UP000604243"/>
    </source>
</evidence>
<reference evidence="2" key="1">
    <citation type="journal article" date="2019" name="Int. J. Syst. Evol. Microbiol.">
        <title>The Global Catalogue of Microorganisms (GCM) 10K type strain sequencing project: providing services to taxonomists for standard genome sequencing and annotation.</title>
        <authorList>
            <consortium name="The Broad Institute Genomics Platform"/>
            <consortium name="The Broad Institute Genome Sequencing Center for Infectious Disease"/>
            <person name="Wu L."/>
            <person name="Ma J."/>
        </authorList>
    </citation>
    <scope>NUCLEOTIDE SEQUENCE [LARGE SCALE GENOMIC DNA]</scope>
    <source>
        <strain evidence="2">KCTC 42082</strain>
    </source>
</reference>
<organism evidence="1 2">
    <name type="scientific">Kushneria pakistanensis</name>
    <dbReference type="NCBI Taxonomy" id="1508770"/>
    <lineage>
        <taxon>Bacteria</taxon>
        <taxon>Pseudomonadati</taxon>
        <taxon>Pseudomonadota</taxon>
        <taxon>Gammaproteobacteria</taxon>
        <taxon>Oceanospirillales</taxon>
        <taxon>Halomonadaceae</taxon>
        <taxon>Kushneria</taxon>
    </lineage>
</organism>
<evidence type="ECO:0000313" key="1">
    <source>
        <dbReference type="EMBL" id="GHC30373.1"/>
    </source>
</evidence>
<name>A0ABQ3FMX9_9GAMM</name>
<keyword evidence="2" id="KW-1185">Reference proteome</keyword>
<sequence>MCRVIVLQGSKLRGDLQKRLEDAIVAGPPSEKYRKDIEPDIFQHLVARSIWLRLAKLDASGISIGGAAAVKLKEISDIYSDFQLSDSERDEFSSWMSGTGDPDFEDNREIDIAPKKRSELFHWLQKPSSNSPFSEDTWRYVCQKHLLNSLYALGDLAEENIWPINRWREAFQSWSEERLALKSWQYATPFIKNIPDEILKEIAHSVTYWLRKVSESIKKDEDILFKLCKRITILFSGKNGNINETSRESSQSINEAINHPIGHVTEAVINLWTKEKPKDNDLLPPQTRSFFTQISNIKEKEFRHGRVLLGSRLIALFRVDREWSKECLLPFFDWENSKEAKAMWEGFLWSPRLYQPLLLSLKSQFLATAKHHAELGGNLQRYAAFLTYAALGPIEGYTSQEFRTAIEDLPQEGLEACAQALSQALESAGDQRENYWKNRVQPFWQHIWPKSRDFATQRISASLIRAAIAARAEFPAALAMIKNWIQPLEHPHTVIHLLHTSELDSRFPAEALTLMDAIITEQPWVHRELGHCLNNIIQSSPELERTPQYQRLRELFRKHRGDQ</sequence>
<protein>
    <submittedName>
        <fullName evidence="1">Uncharacterized protein</fullName>
    </submittedName>
</protein>
<proteinExistence type="predicted"/>
<dbReference type="EMBL" id="BMZM01000003">
    <property type="protein sequence ID" value="GHC30373.1"/>
    <property type="molecule type" value="Genomic_DNA"/>
</dbReference>
<accession>A0ABQ3FMX9</accession>
<dbReference type="Proteomes" id="UP000604243">
    <property type="component" value="Unassembled WGS sequence"/>
</dbReference>